<keyword evidence="1 2" id="KW-0677">Repeat</keyword>
<dbReference type="CDD" id="cd04895">
    <property type="entry name" value="ACT_ACR_1"/>
    <property type="match status" value="1"/>
</dbReference>
<dbReference type="Gene3D" id="3.30.70.260">
    <property type="match status" value="1"/>
</dbReference>
<keyword evidence="5" id="KW-1185">Reference proteome</keyword>
<dbReference type="InterPro" id="IPR002912">
    <property type="entry name" value="ACT_dom"/>
</dbReference>
<reference evidence="4 5" key="1">
    <citation type="submission" date="2017-09" db="EMBL/GenBank/DDBJ databases">
        <title>WGS assembly of Aquilegia coerulea Goldsmith.</title>
        <authorList>
            <person name="Hodges S."/>
            <person name="Kramer E."/>
            <person name="Nordborg M."/>
            <person name="Tomkins J."/>
            <person name="Borevitz J."/>
            <person name="Derieg N."/>
            <person name="Yan J."/>
            <person name="Mihaltcheva S."/>
            <person name="Hayes R.D."/>
            <person name="Rokhsar D."/>
        </authorList>
    </citation>
    <scope>NUCLEOTIDE SEQUENCE [LARGE SCALE GENOMIC DNA]</scope>
    <source>
        <strain evidence="5">cv. Goldsmith</strain>
    </source>
</reference>
<comment type="function">
    <text evidence="2">Binds amino acids.</text>
</comment>
<dbReference type="InterPro" id="IPR040217">
    <property type="entry name" value="ACR1-12"/>
</dbReference>
<dbReference type="SUPFAM" id="SSF55021">
    <property type="entry name" value="ACT-like"/>
    <property type="match status" value="3"/>
</dbReference>
<dbReference type="GO" id="GO:0016597">
    <property type="term" value="F:amino acid binding"/>
    <property type="evidence" value="ECO:0007669"/>
    <property type="project" value="UniProtKB-UniRule"/>
</dbReference>
<dbReference type="Proteomes" id="UP000230069">
    <property type="component" value="Unassembled WGS sequence"/>
</dbReference>
<name>A0A2G5CDV3_AQUCA</name>
<dbReference type="Pfam" id="PF01842">
    <property type="entry name" value="ACT"/>
    <property type="match status" value="1"/>
</dbReference>
<protein>
    <recommendedName>
        <fullName evidence="2">ACT domain-containing protein ACR</fullName>
    </recommendedName>
    <alternativeName>
        <fullName evidence="2">Protein ACT DOMAIN REPEATS</fullName>
    </alternativeName>
</protein>
<evidence type="ECO:0000313" key="5">
    <source>
        <dbReference type="Proteomes" id="UP000230069"/>
    </source>
</evidence>
<dbReference type="PANTHER" id="PTHR31096">
    <property type="entry name" value="ACT DOMAIN-CONTAINING PROTEIN ACR4-RELATED"/>
    <property type="match status" value="1"/>
</dbReference>
<feature type="domain" description="ACT" evidence="3">
    <location>
        <begin position="139"/>
        <end position="226"/>
    </location>
</feature>
<dbReference type="OrthoDB" id="2019938at2759"/>
<evidence type="ECO:0000313" key="4">
    <source>
        <dbReference type="EMBL" id="PIA29471.1"/>
    </source>
</evidence>
<feature type="domain" description="ACT" evidence="3">
    <location>
        <begin position="365"/>
        <end position="441"/>
    </location>
</feature>
<dbReference type="AlphaFoldDB" id="A0A2G5CDV3"/>
<gene>
    <name evidence="4" type="ORF">AQUCO_06000077v1</name>
</gene>
<evidence type="ECO:0000259" key="3">
    <source>
        <dbReference type="PROSITE" id="PS51671"/>
    </source>
</evidence>
<dbReference type="STRING" id="218851.A0A2G5CDV3"/>
<evidence type="ECO:0000256" key="2">
    <source>
        <dbReference type="RuleBase" id="RU369043"/>
    </source>
</evidence>
<dbReference type="InterPro" id="IPR045865">
    <property type="entry name" value="ACT-like_dom_sf"/>
</dbReference>
<proteinExistence type="predicted"/>
<dbReference type="InParanoid" id="A0A2G5CDV3"/>
<organism evidence="4 5">
    <name type="scientific">Aquilegia coerulea</name>
    <name type="common">Rocky mountain columbine</name>
    <dbReference type="NCBI Taxonomy" id="218851"/>
    <lineage>
        <taxon>Eukaryota</taxon>
        <taxon>Viridiplantae</taxon>
        <taxon>Streptophyta</taxon>
        <taxon>Embryophyta</taxon>
        <taxon>Tracheophyta</taxon>
        <taxon>Spermatophyta</taxon>
        <taxon>Magnoliopsida</taxon>
        <taxon>Ranunculales</taxon>
        <taxon>Ranunculaceae</taxon>
        <taxon>Thalictroideae</taxon>
        <taxon>Aquilegia</taxon>
    </lineage>
</organism>
<sequence length="485" mass="54311">MMYSGYKPYFDTEIESLIERINPPRIIIDNETDKDCSRVKVDSANKDGILLEMVQVLTDLNLIISKSYISSDGGWFMDVFHVTDQHGNKITDEHLIHYIEQALCAGKKEAKAKAKAKEMQTHLGDVVGPIHVPIDQFNAMEMTVTDRPGLLSEVSAVLVELGFHVVSVAAWTHNSRAACIMYFEDDSRGGPVTDLHRLAHAEEQLESVVGAHHFMGERRGVRLSAPKVGRIHTERRLHQLMYADRDYDLCFCGDGEADDQRKGSSSCSNWRGAQVSIEICNEKEYTVVNVTSRDRPKLLFDTVCTLTDMKYVVSHAAISSQGSLAVQEYFIRHMDGCILNTEGEKERVIKCLVASIERRVSHGLRLDLCTRNRIGLLSDITRVFREHGMSLSRADLGTRGDQAIGSFYVTDSSGHAVDLRMVELVRNEIGETILKVNKSSAWDTLHYSSSSARSIEERTARSSTLGSILWAQLERLSSNFGPIRS</sequence>
<dbReference type="FunCoup" id="A0A2G5CDV3">
    <property type="interactions" value="136"/>
</dbReference>
<dbReference type="PANTHER" id="PTHR31096:SF7">
    <property type="entry name" value="ACT DOMAIN-CONTAINING PROTEIN ACR1"/>
    <property type="match status" value="1"/>
</dbReference>
<accession>A0A2G5CDV3</accession>
<dbReference type="CDD" id="cd04897">
    <property type="entry name" value="ACT_ACR_3"/>
    <property type="match status" value="1"/>
</dbReference>
<dbReference type="EMBL" id="KZ305077">
    <property type="protein sequence ID" value="PIA29471.1"/>
    <property type="molecule type" value="Genomic_DNA"/>
</dbReference>
<dbReference type="PROSITE" id="PS51671">
    <property type="entry name" value="ACT"/>
    <property type="match status" value="2"/>
</dbReference>
<evidence type="ECO:0000256" key="1">
    <source>
        <dbReference type="ARBA" id="ARBA00022737"/>
    </source>
</evidence>